<gene>
    <name evidence="8" type="primary">ftsQ</name>
    <name evidence="11" type="ORF">QCN29_14115</name>
</gene>
<comment type="subcellular location">
    <subcellularLocation>
        <location evidence="8">Cell membrane</location>
        <topology evidence="8">Single-pass type II membrane protein</topology>
    </subcellularLocation>
    <subcellularLocation>
        <location evidence="1">Membrane</location>
    </subcellularLocation>
    <text evidence="8">Localizes to the division septum.</text>
</comment>
<dbReference type="EMBL" id="JARWBG010000014">
    <property type="protein sequence ID" value="MDH2389905.1"/>
    <property type="molecule type" value="Genomic_DNA"/>
</dbReference>
<keyword evidence="2 8" id="KW-1003">Cell membrane</keyword>
<evidence type="ECO:0000256" key="8">
    <source>
        <dbReference type="HAMAP-Rule" id="MF_00911"/>
    </source>
</evidence>
<keyword evidence="7 8" id="KW-0131">Cell cycle</keyword>
<protein>
    <recommendedName>
        <fullName evidence="8">Cell division protein FtsQ</fullName>
    </recommendedName>
</protein>
<evidence type="ECO:0000256" key="2">
    <source>
        <dbReference type="ARBA" id="ARBA00022475"/>
    </source>
</evidence>
<feature type="transmembrane region" description="Helical" evidence="8">
    <location>
        <begin position="46"/>
        <end position="65"/>
    </location>
</feature>
<proteinExistence type="inferred from homology"/>
<keyword evidence="5 8" id="KW-1133">Transmembrane helix</keyword>
<organism evidence="11 12">
    <name type="scientific">Streptomyces chengmaiensis</name>
    <dbReference type="NCBI Taxonomy" id="3040919"/>
    <lineage>
        <taxon>Bacteria</taxon>
        <taxon>Bacillati</taxon>
        <taxon>Actinomycetota</taxon>
        <taxon>Actinomycetes</taxon>
        <taxon>Kitasatosporales</taxon>
        <taxon>Streptomycetaceae</taxon>
        <taxon>Streptomyces</taxon>
    </lineage>
</organism>
<sequence>MAGRTAAAQRGERARSDGPSDSGSGPAVRPPRPRHPAGRLPGPRTLLIALAALALTAGAVWLLYGSEWLRVERVRTTGAQVLTPGEVRAAAEVPMGAPLVSVDADAVEARLRKRLPRIHSVEVVRSWPSTVVLEVRERRPVLVLEKSDAFVEVDAEGVRFATVARAPRGVPLLELDADSSPSLRRFGVERLVTEAVRVRGELPADVVEATRTIVVRSYDHISVELADGRTVAWGSGEQGPAKARALTALMKAQPRARHFDVSAPTAPAASGS</sequence>
<accession>A0ABT6HNK3</accession>
<evidence type="ECO:0000313" key="12">
    <source>
        <dbReference type="Proteomes" id="UP001223144"/>
    </source>
</evidence>
<keyword evidence="4 8" id="KW-0812">Transmembrane</keyword>
<dbReference type="InterPro" id="IPR013685">
    <property type="entry name" value="POTRA_FtsQ_type"/>
</dbReference>
<comment type="function">
    <text evidence="8">Essential cell division protein.</text>
</comment>
<keyword evidence="12" id="KW-1185">Reference proteome</keyword>
<evidence type="ECO:0000256" key="9">
    <source>
        <dbReference type="SAM" id="MobiDB-lite"/>
    </source>
</evidence>
<dbReference type="HAMAP" id="MF_00911">
    <property type="entry name" value="FtsQ_subfam"/>
    <property type="match status" value="1"/>
</dbReference>
<feature type="region of interest" description="Disordered" evidence="9">
    <location>
        <begin position="1"/>
        <end position="40"/>
    </location>
</feature>
<evidence type="ECO:0000256" key="3">
    <source>
        <dbReference type="ARBA" id="ARBA00022618"/>
    </source>
</evidence>
<evidence type="ECO:0000256" key="1">
    <source>
        <dbReference type="ARBA" id="ARBA00004370"/>
    </source>
</evidence>
<dbReference type="Gene3D" id="3.10.20.310">
    <property type="entry name" value="membrane protein fhac"/>
    <property type="match status" value="1"/>
</dbReference>
<reference evidence="11 12" key="1">
    <citation type="submission" date="2023-04" db="EMBL/GenBank/DDBJ databases">
        <title>Streptomyces chengmaiensis sp. nov. isolated from the stem of mangrove plant in Hainan.</title>
        <authorList>
            <person name="Huang X."/>
            <person name="Zhou S."/>
            <person name="Chu X."/>
            <person name="Xie Y."/>
            <person name="Lin Y."/>
        </authorList>
    </citation>
    <scope>NUCLEOTIDE SEQUENCE [LARGE SCALE GENOMIC DNA]</scope>
    <source>
        <strain evidence="11 12">HNM0663</strain>
    </source>
</reference>
<name>A0ABT6HNK3_9ACTN</name>
<evidence type="ECO:0000256" key="7">
    <source>
        <dbReference type="ARBA" id="ARBA00023306"/>
    </source>
</evidence>
<dbReference type="Proteomes" id="UP001223144">
    <property type="component" value="Unassembled WGS sequence"/>
</dbReference>
<dbReference type="InterPro" id="IPR034746">
    <property type="entry name" value="POTRA"/>
</dbReference>
<keyword evidence="3 8" id="KW-0132">Cell division</keyword>
<evidence type="ECO:0000256" key="5">
    <source>
        <dbReference type="ARBA" id="ARBA00022989"/>
    </source>
</evidence>
<evidence type="ECO:0000256" key="4">
    <source>
        <dbReference type="ARBA" id="ARBA00022692"/>
    </source>
</evidence>
<dbReference type="InterPro" id="IPR050487">
    <property type="entry name" value="FtsQ_DivIB"/>
</dbReference>
<comment type="similarity">
    <text evidence="8">Belongs to the FtsQ/DivIB family. FtsQ subfamily.</text>
</comment>
<dbReference type="PANTHER" id="PTHR37820">
    <property type="entry name" value="CELL DIVISION PROTEIN DIVIB"/>
    <property type="match status" value="1"/>
</dbReference>
<evidence type="ECO:0000256" key="6">
    <source>
        <dbReference type="ARBA" id="ARBA00023136"/>
    </source>
</evidence>
<dbReference type="PANTHER" id="PTHR37820:SF1">
    <property type="entry name" value="CELL DIVISION PROTEIN FTSQ"/>
    <property type="match status" value="1"/>
</dbReference>
<dbReference type="PROSITE" id="PS51779">
    <property type="entry name" value="POTRA"/>
    <property type="match status" value="1"/>
</dbReference>
<keyword evidence="6 8" id="KW-0472">Membrane</keyword>
<dbReference type="InterPro" id="IPR026579">
    <property type="entry name" value="FtsQ"/>
</dbReference>
<dbReference type="Pfam" id="PF08478">
    <property type="entry name" value="POTRA_1"/>
    <property type="match status" value="1"/>
</dbReference>
<feature type="domain" description="POTRA" evidence="10">
    <location>
        <begin position="69"/>
        <end position="138"/>
    </location>
</feature>
<comment type="caution">
    <text evidence="11">The sequence shown here is derived from an EMBL/GenBank/DDBJ whole genome shotgun (WGS) entry which is preliminary data.</text>
</comment>
<dbReference type="RefSeq" id="WP_279928258.1">
    <property type="nucleotide sequence ID" value="NZ_JARWBG010000014.1"/>
</dbReference>
<evidence type="ECO:0000313" key="11">
    <source>
        <dbReference type="EMBL" id="MDH2389905.1"/>
    </source>
</evidence>
<evidence type="ECO:0000259" key="10">
    <source>
        <dbReference type="PROSITE" id="PS51779"/>
    </source>
</evidence>